<dbReference type="AlphaFoldDB" id="A0A6M0SHD7"/>
<protein>
    <submittedName>
        <fullName evidence="1">Uncharacterized protein</fullName>
    </submittedName>
</protein>
<evidence type="ECO:0000313" key="2">
    <source>
        <dbReference type="Proteomes" id="UP000473574"/>
    </source>
</evidence>
<gene>
    <name evidence="1" type="ORF">D0962_35190</name>
</gene>
<name>A0A6M0SHD7_9CYAN</name>
<reference evidence="1 2" key="1">
    <citation type="journal article" date="2020" name="Microb. Ecol.">
        <title>Ecogenomics of the Marine Benthic Filamentous Cyanobacterium Adonisia.</title>
        <authorList>
            <person name="Walter J.M."/>
            <person name="Coutinho F.H."/>
            <person name="Leomil L."/>
            <person name="Hargreaves P.I."/>
            <person name="Campeao M.E."/>
            <person name="Vieira V.V."/>
            <person name="Silva B.S."/>
            <person name="Fistarol G.O."/>
            <person name="Salomon P.S."/>
            <person name="Sawabe T."/>
            <person name="Mino S."/>
            <person name="Hosokawa M."/>
            <person name="Miyashita H."/>
            <person name="Maruyama F."/>
            <person name="van Verk M.C."/>
            <person name="Dutilh B.E."/>
            <person name="Thompson C.C."/>
            <person name="Thompson F.L."/>
        </authorList>
    </citation>
    <scope>NUCLEOTIDE SEQUENCE [LARGE SCALE GENOMIC DNA]</scope>
    <source>
        <strain evidence="1 2">CCMR0082</strain>
    </source>
</reference>
<sequence>MYGPDGTEWVPGNEYRVPGRPLGTVYSFGTTKRQSELKKRLDTIRAENPNRVKPNEVYLASASYVAPLEPPSSELDVGKGIMLDCYLDTPESYINVRCGKASGLFPGKQTTVGNVLINGIDSLDELPEVLQDVIRDRAGESSS</sequence>
<dbReference type="Proteomes" id="UP000473574">
    <property type="component" value="Unassembled WGS sequence"/>
</dbReference>
<evidence type="ECO:0000313" key="1">
    <source>
        <dbReference type="EMBL" id="NEZ67927.1"/>
    </source>
</evidence>
<organism evidence="1 2">
    <name type="scientific">Adonisia turfae CCMR0082</name>
    <dbReference type="NCBI Taxonomy" id="2304604"/>
    <lineage>
        <taxon>Bacteria</taxon>
        <taxon>Bacillati</taxon>
        <taxon>Cyanobacteriota</taxon>
        <taxon>Adonisia</taxon>
        <taxon>Adonisia turfae</taxon>
    </lineage>
</organism>
<comment type="caution">
    <text evidence="1">The sequence shown here is derived from an EMBL/GenBank/DDBJ whole genome shotgun (WGS) entry which is preliminary data.</text>
</comment>
<proteinExistence type="predicted"/>
<dbReference type="EMBL" id="QZCE01000002">
    <property type="protein sequence ID" value="NEZ67927.1"/>
    <property type="molecule type" value="Genomic_DNA"/>
</dbReference>
<accession>A0A6M0SHD7</accession>